<dbReference type="Pfam" id="PF13520">
    <property type="entry name" value="AA_permease_2"/>
    <property type="match status" value="1"/>
</dbReference>
<feature type="transmembrane region" description="Helical" evidence="5">
    <location>
        <begin position="433"/>
        <end position="451"/>
    </location>
</feature>
<dbReference type="RefSeq" id="WP_189648653.1">
    <property type="nucleotide sequence ID" value="NZ_BMRC01000007.1"/>
</dbReference>
<gene>
    <name evidence="6" type="ORF">ACFFV7_42570</name>
</gene>
<keyword evidence="4 5" id="KW-0472">Membrane</keyword>
<evidence type="ECO:0000256" key="3">
    <source>
        <dbReference type="ARBA" id="ARBA00022989"/>
    </source>
</evidence>
<feature type="transmembrane region" description="Helical" evidence="5">
    <location>
        <begin position="145"/>
        <end position="163"/>
    </location>
</feature>
<evidence type="ECO:0000313" key="7">
    <source>
        <dbReference type="Proteomes" id="UP001589647"/>
    </source>
</evidence>
<evidence type="ECO:0000256" key="1">
    <source>
        <dbReference type="ARBA" id="ARBA00004141"/>
    </source>
</evidence>
<proteinExistence type="predicted"/>
<sequence>MTTPWERVKRTLVGRPLRTKSLERQLLPKRLALPVFCSDPISSVAYATEQIIMALTLGGLALLHVTGWIALAIVAMLVIIIVSYRQTCYAYPGGGGAYVVSRENLGVNASLVAASALLVDYVLTVAVSVAAGVDAITSYAPGLERWSVALSVLCIVLLTLANLRGSRESGRGFAVPTYAFIGSVYVLFLAAAWRLLSGERPRAVSADFTIEPLYQPVGVVAVFLVLRAFASGCTALTGVEAVSNGVPAFRRPKSRNAADTLAIMGVLSITMFSGITVLALLTHVRMTDPDHPGRLAGMPAGYVEPTALAQIGEAVLGHGFLYALLQASTAAILIMAANTAYNGFPMLASILSADSYLSNQLHKRGDRLVFSNGILLLATAAAVLLVVFEANSSRLIQLYIIGVFISFTLSQAGMVRHWQRTGPRTPGVRRRQAVNALGATVTAAVLVIVLITKFANGAWLVCLAIPGLFALMKGIRRHYDQVRAATTPDTPVELPGGAHAMVLVSRLGSPALQAVAYAAATRPAGLEAVHVCTDENVSRELREGWERYAPSSVPLTMIDSPYRTSVGPALRHVRDWLALHPGQIVTVYIVDYVTGRWWEPALHNRLTARLRDRLLLVPGVLVTLVPYRLASGELRAERQPRDATRLAVLARQPADDGDQAGTPVED</sequence>
<feature type="transmembrane region" description="Helical" evidence="5">
    <location>
        <begin position="368"/>
        <end position="388"/>
    </location>
</feature>
<comment type="caution">
    <text evidence="6">The sequence shown here is derived from an EMBL/GenBank/DDBJ whole genome shotgun (WGS) entry which is preliminary data.</text>
</comment>
<reference evidence="6 7" key="1">
    <citation type="submission" date="2024-09" db="EMBL/GenBank/DDBJ databases">
        <authorList>
            <person name="Sun Q."/>
            <person name="Mori K."/>
        </authorList>
    </citation>
    <scope>NUCLEOTIDE SEQUENCE [LARGE SCALE GENOMIC DNA]</scope>
    <source>
        <strain evidence="6 7">CCM 3426</strain>
    </source>
</reference>
<accession>A0ABV5ITS8</accession>
<dbReference type="Proteomes" id="UP001589647">
    <property type="component" value="Unassembled WGS sequence"/>
</dbReference>
<feature type="transmembrane region" description="Helical" evidence="5">
    <location>
        <begin position="51"/>
        <end position="84"/>
    </location>
</feature>
<feature type="transmembrane region" description="Helical" evidence="5">
    <location>
        <begin position="216"/>
        <end position="239"/>
    </location>
</feature>
<keyword evidence="7" id="KW-1185">Reference proteome</keyword>
<dbReference type="PANTHER" id="PTHR47704">
    <property type="entry name" value="POTASSIUM TRANSPORTER KIMA"/>
    <property type="match status" value="1"/>
</dbReference>
<feature type="transmembrane region" description="Helical" evidence="5">
    <location>
        <begin position="105"/>
        <end position="133"/>
    </location>
</feature>
<evidence type="ECO:0000256" key="4">
    <source>
        <dbReference type="ARBA" id="ARBA00023136"/>
    </source>
</evidence>
<organism evidence="6 7">
    <name type="scientific">Nonomuraea spiralis</name>
    <dbReference type="NCBI Taxonomy" id="46182"/>
    <lineage>
        <taxon>Bacteria</taxon>
        <taxon>Bacillati</taxon>
        <taxon>Actinomycetota</taxon>
        <taxon>Actinomycetes</taxon>
        <taxon>Streptosporangiales</taxon>
        <taxon>Streptosporangiaceae</taxon>
        <taxon>Nonomuraea</taxon>
    </lineage>
</organism>
<feature type="transmembrane region" description="Helical" evidence="5">
    <location>
        <begin position="260"/>
        <end position="281"/>
    </location>
</feature>
<evidence type="ECO:0000313" key="6">
    <source>
        <dbReference type="EMBL" id="MFB9207927.1"/>
    </source>
</evidence>
<keyword evidence="3 5" id="KW-1133">Transmembrane helix</keyword>
<feature type="transmembrane region" description="Helical" evidence="5">
    <location>
        <begin position="394"/>
        <end position="412"/>
    </location>
</feature>
<dbReference type="Gene3D" id="1.20.1740.10">
    <property type="entry name" value="Amino acid/polyamine transporter I"/>
    <property type="match status" value="1"/>
</dbReference>
<name>A0ABV5ITS8_9ACTN</name>
<evidence type="ECO:0000256" key="2">
    <source>
        <dbReference type="ARBA" id="ARBA00022692"/>
    </source>
</evidence>
<protein>
    <submittedName>
        <fullName evidence="6">APC family permease</fullName>
    </submittedName>
</protein>
<evidence type="ECO:0000256" key="5">
    <source>
        <dbReference type="SAM" id="Phobius"/>
    </source>
</evidence>
<keyword evidence="2 5" id="KW-0812">Transmembrane</keyword>
<comment type="subcellular location">
    <subcellularLocation>
        <location evidence="1">Membrane</location>
        <topology evidence="1">Multi-pass membrane protein</topology>
    </subcellularLocation>
</comment>
<dbReference type="EMBL" id="JBHMEI010000067">
    <property type="protein sequence ID" value="MFB9207927.1"/>
    <property type="molecule type" value="Genomic_DNA"/>
</dbReference>
<feature type="transmembrane region" description="Helical" evidence="5">
    <location>
        <begin position="320"/>
        <end position="341"/>
    </location>
</feature>
<dbReference type="InterPro" id="IPR002293">
    <property type="entry name" value="AA/rel_permease1"/>
</dbReference>
<feature type="transmembrane region" description="Helical" evidence="5">
    <location>
        <begin position="457"/>
        <end position="475"/>
    </location>
</feature>
<dbReference type="InterPro" id="IPR053153">
    <property type="entry name" value="APC_K+_Transporter"/>
</dbReference>
<dbReference type="PANTHER" id="PTHR47704:SF1">
    <property type="entry name" value="POTASSIUM TRANSPORTER KIMA"/>
    <property type="match status" value="1"/>
</dbReference>
<feature type="transmembrane region" description="Helical" evidence="5">
    <location>
        <begin position="175"/>
        <end position="196"/>
    </location>
</feature>